<dbReference type="Gene3D" id="3.40.50.850">
    <property type="entry name" value="Isochorismatase-like"/>
    <property type="match status" value="1"/>
</dbReference>
<dbReference type="OrthoDB" id="245563at2759"/>
<dbReference type="InterPro" id="IPR000868">
    <property type="entry name" value="Isochorismatase-like_dom"/>
</dbReference>
<dbReference type="AlphaFoldDB" id="A0A0W7W0D0"/>
<evidence type="ECO:0000256" key="2">
    <source>
        <dbReference type="ARBA" id="ARBA00022801"/>
    </source>
</evidence>
<dbReference type="SUPFAM" id="SSF52499">
    <property type="entry name" value="Isochorismatase-like hydrolases"/>
    <property type="match status" value="1"/>
</dbReference>
<dbReference type="GO" id="GO:0016787">
    <property type="term" value="F:hydrolase activity"/>
    <property type="evidence" value="ECO:0007669"/>
    <property type="project" value="UniProtKB-KW"/>
</dbReference>
<proteinExistence type="inferred from homology"/>
<dbReference type="Proteomes" id="UP000054821">
    <property type="component" value="Unassembled WGS sequence"/>
</dbReference>
<dbReference type="RefSeq" id="XP_018665005.1">
    <property type="nucleotide sequence ID" value="XM_018801690.1"/>
</dbReference>
<reference evidence="5" key="3">
    <citation type="submission" date="2017-08" db="EMBL/GenBank/DDBJ databases">
        <title>Trichoderma gamsii strain T6085, whole genome shotgun sequencing project.</title>
        <authorList>
            <person name="Baroncelli R."/>
        </authorList>
    </citation>
    <scope>NUCLEOTIDE SEQUENCE</scope>
    <source>
        <strain evidence="5">T6085</strain>
    </source>
</reference>
<dbReference type="PANTHER" id="PTHR43540:SF1">
    <property type="entry name" value="ISOCHORISMATASE HYDROLASE"/>
    <property type="match status" value="1"/>
</dbReference>
<dbReference type="STRING" id="398673.A0A0W7W0D0"/>
<dbReference type="EMBL" id="JPDN02000022">
    <property type="protein sequence ID" value="PON24613.1"/>
    <property type="molecule type" value="Genomic_DNA"/>
</dbReference>
<evidence type="ECO:0000313" key="7">
    <source>
        <dbReference type="Proteomes" id="UP000236546"/>
    </source>
</evidence>
<dbReference type="Proteomes" id="UP000236546">
    <property type="component" value="Unassembled WGS sequence"/>
</dbReference>
<gene>
    <name evidence="5" type="ORF">TGAM01_v206543</name>
    <name evidence="4" type="ORF">TGAMA5MH_04005</name>
</gene>
<comment type="similarity">
    <text evidence="1">Belongs to the isochorismatase family.</text>
</comment>
<dbReference type="Pfam" id="PF00857">
    <property type="entry name" value="Isochorismatase"/>
    <property type="match status" value="1"/>
</dbReference>
<dbReference type="EMBL" id="MTYH01000035">
    <property type="protein sequence ID" value="PNP44399.1"/>
    <property type="molecule type" value="Genomic_DNA"/>
</dbReference>
<comment type="caution">
    <text evidence="5">The sequence shown here is derived from an EMBL/GenBank/DDBJ whole genome shotgun (WGS) entry which is preliminary data.</text>
</comment>
<reference evidence="4 7" key="2">
    <citation type="submission" date="2017-02" db="EMBL/GenBank/DDBJ databases">
        <title>Genomes of Trichoderma spp. with biocontrol activity.</title>
        <authorList>
            <person name="Gardiner D."/>
            <person name="Kazan K."/>
            <person name="Vos C."/>
            <person name="Harvey P."/>
        </authorList>
    </citation>
    <scope>NUCLEOTIDE SEQUENCE [LARGE SCALE GENOMIC DNA]</scope>
    <source>
        <strain evidence="4 7">A5MH</strain>
    </source>
</reference>
<reference evidence="5 6" key="1">
    <citation type="journal article" date="2016" name="Genome Announc.">
        <title>Draft Whole-Genome Sequence of Trichoderma gamsii T6085, a Promising Biocontrol Agent of Fusarium Head Blight on Wheat.</title>
        <authorList>
            <person name="Baroncelli R."/>
            <person name="Zapparata A."/>
            <person name="Piaggeschi G."/>
            <person name="Sarrocco S."/>
            <person name="Vannacci G."/>
        </authorList>
    </citation>
    <scope>NUCLEOTIDE SEQUENCE [LARGE SCALE GENOMIC DNA]</scope>
    <source>
        <strain evidence="5 6">T6085</strain>
    </source>
</reference>
<evidence type="ECO:0000313" key="6">
    <source>
        <dbReference type="Proteomes" id="UP000054821"/>
    </source>
</evidence>
<dbReference type="InterPro" id="IPR036380">
    <property type="entry name" value="Isochorismatase-like_sf"/>
</dbReference>
<dbReference type="CDD" id="cd01014">
    <property type="entry name" value="nicotinamidase_related"/>
    <property type="match status" value="1"/>
</dbReference>
<sequence>MSSTNSDYGLLLIDIQQGFNDPNHWGRKRSTPNFEENVKELLAAFRAAAPSNIFHVCHHSTLPQSPLHPANGAVDFQSYAAPLPSEPTFPKHKNSGFYGTNLEEAIRERKITTLVVCGLMTEHCVSSTLRMASDLGVVDGVDGEDSKGRILLVQDATGSYDTTFGGRYYDAETVHSVHLSGLDTEFCQVVNLKIVLRELKGQRENR</sequence>
<evidence type="ECO:0000313" key="4">
    <source>
        <dbReference type="EMBL" id="PNP44399.1"/>
    </source>
</evidence>
<keyword evidence="6" id="KW-1185">Reference proteome</keyword>
<dbReference type="PANTHER" id="PTHR43540">
    <property type="entry name" value="PEROXYUREIDOACRYLATE/UREIDOACRYLATE AMIDOHYDROLASE-RELATED"/>
    <property type="match status" value="1"/>
</dbReference>
<protein>
    <submittedName>
        <fullName evidence="5">Isochorismatase hydrolase</fullName>
    </submittedName>
</protein>
<dbReference type="GeneID" id="29981773"/>
<evidence type="ECO:0000313" key="5">
    <source>
        <dbReference type="EMBL" id="PON24613.1"/>
    </source>
</evidence>
<name>A0A0W7W0D0_9HYPO</name>
<dbReference type="InterPro" id="IPR050272">
    <property type="entry name" value="Isochorismatase-like_hydrls"/>
</dbReference>
<keyword evidence="2 5" id="KW-0378">Hydrolase</keyword>
<feature type="domain" description="Isochorismatase-like" evidence="3">
    <location>
        <begin position="10"/>
        <end position="162"/>
    </location>
</feature>
<evidence type="ECO:0000256" key="1">
    <source>
        <dbReference type="ARBA" id="ARBA00006336"/>
    </source>
</evidence>
<evidence type="ECO:0000259" key="3">
    <source>
        <dbReference type="Pfam" id="PF00857"/>
    </source>
</evidence>
<organism evidence="5 6">
    <name type="scientific">Trichoderma gamsii</name>
    <dbReference type="NCBI Taxonomy" id="398673"/>
    <lineage>
        <taxon>Eukaryota</taxon>
        <taxon>Fungi</taxon>
        <taxon>Dikarya</taxon>
        <taxon>Ascomycota</taxon>
        <taxon>Pezizomycotina</taxon>
        <taxon>Sordariomycetes</taxon>
        <taxon>Hypocreomycetidae</taxon>
        <taxon>Hypocreales</taxon>
        <taxon>Hypocreaceae</taxon>
        <taxon>Trichoderma</taxon>
    </lineage>
</organism>
<accession>A0A0W7W0D0</accession>